<dbReference type="InterPro" id="IPR002034">
    <property type="entry name" value="AIPM/Hcit_synth_CS"/>
</dbReference>
<dbReference type="Gene3D" id="2.60.120.10">
    <property type="entry name" value="Jelly Rolls"/>
    <property type="match status" value="1"/>
</dbReference>
<dbReference type="PANTHER" id="PTHR10277">
    <property type="entry name" value="HOMOCITRATE SYNTHASE-RELATED"/>
    <property type="match status" value="1"/>
</dbReference>
<feature type="region of interest" description="Disordered" evidence="8">
    <location>
        <begin position="458"/>
        <end position="477"/>
    </location>
</feature>
<dbReference type="Pfam" id="PF00682">
    <property type="entry name" value="HMGL-like"/>
    <property type="match status" value="1"/>
</dbReference>
<evidence type="ECO:0000259" key="9">
    <source>
        <dbReference type="PROSITE" id="PS50991"/>
    </source>
</evidence>
<evidence type="ECO:0000256" key="5">
    <source>
        <dbReference type="ARBA" id="ARBA00023211"/>
    </source>
</evidence>
<evidence type="ECO:0000256" key="2">
    <source>
        <dbReference type="ARBA" id="ARBA00012973"/>
    </source>
</evidence>
<accession>A0ABT3BTW4</accession>
<evidence type="ECO:0000256" key="1">
    <source>
        <dbReference type="ARBA" id="ARBA00004689"/>
    </source>
</evidence>
<keyword evidence="11" id="KW-1185">Reference proteome</keyword>
<protein>
    <recommendedName>
        <fullName evidence="2">2-isopropylmalate synthase</fullName>
        <ecNumber evidence="2">2.3.3.13</ecNumber>
    </recommendedName>
</protein>
<evidence type="ECO:0000256" key="6">
    <source>
        <dbReference type="ARBA" id="ARBA00023304"/>
    </source>
</evidence>
<evidence type="ECO:0000256" key="7">
    <source>
        <dbReference type="ARBA" id="ARBA00037629"/>
    </source>
</evidence>
<keyword evidence="3" id="KW-0028">Amino-acid biosynthesis</keyword>
<dbReference type="EMBL" id="JAOXML010000003">
    <property type="protein sequence ID" value="MCV4376116.1"/>
    <property type="molecule type" value="Genomic_DNA"/>
</dbReference>
<dbReference type="InterPro" id="IPR014710">
    <property type="entry name" value="RmlC-like_jellyroll"/>
</dbReference>
<comment type="pathway">
    <text evidence="1">Amino-acid biosynthesis; L-leucine biosynthesis; L-leucine from 3-methyl-2-oxobutanoate: step 1/4.</text>
</comment>
<feature type="domain" description="Pyruvate carboxyltransferase" evidence="9">
    <location>
        <begin position="2"/>
        <end position="253"/>
    </location>
</feature>
<dbReference type="Gene3D" id="3.20.20.70">
    <property type="entry name" value="Aldolase class I"/>
    <property type="match status" value="1"/>
</dbReference>
<dbReference type="PANTHER" id="PTHR10277:SF9">
    <property type="entry name" value="2-ISOPROPYLMALATE SYNTHASE 1, CHLOROPLASTIC-RELATED"/>
    <property type="match status" value="1"/>
</dbReference>
<dbReference type="Proteomes" id="UP001207294">
    <property type="component" value="Unassembled WGS sequence"/>
</dbReference>
<name>A0ABT3BTW4_9PSED</name>
<dbReference type="InterPro" id="IPR050073">
    <property type="entry name" value="2-IPM_HCS-like"/>
</dbReference>
<evidence type="ECO:0000256" key="8">
    <source>
        <dbReference type="SAM" id="MobiDB-lite"/>
    </source>
</evidence>
<dbReference type="SUPFAM" id="SSF51569">
    <property type="entry name" value="Aldolase"/>
    <property type="match status" value="1"/>
</dbReference>
<dbReference type="EC" id="2.3.3.13" evidence="2"/>
<keyword evidence="5" id="KW-0464">Manganese</keyword>
<evidence type="ECO:0000313" key="10">
    <source>
        <dbReference type="EMBL" id="MCV4376116.1"/>
    </source>
</evidence>
<sequence>MVKVLDCTLREGCQARQCNFNTEQSVLIAQEIGELGVDMIEAGHPLISQEESDRVRAIVESTSVPVLAHARARREDIDAVLAVKAPWVGLFASVNPVSLETKFKGKSREDVLDMFADTISYAKSNGLKVRATIEDAARTQLADLLSMTRIASNAGADRVCFADSVGALSPTETYNVLSTLVREFPEVTFEYHVHNDLGLSLANTLAAIDAGVEWHSTSCHGIGERAGITDTFQLIAYLANKKNEERFNLSRFSVLSHLVEAFSRITLSPMHPIVGENAFNHVARLHQLAVKEKDDSYHSLNPEMFSKVASLSKHDPLVEERLFVEPFEKSATELKYHRHGPGKRFVMLDKRLLDASPYYFIARQFLEEGSLPMPGHVDGHTHKCDSVFLFLGTDEDYKGLKVEVIVGNEKRTLESPATVFIPAGVHHTYRYLSGTGTYINFVHSGDYNSSLLEIPGREGQEFSHPKVSREKADAMSA</sequence>
<gene>
    <name evidence="10" type="ORF">OH718_05850</name>
</gene>
<keyword evidence="6" id="KW-0100">Branched-chain amino acid biosynthesis</keyword>
<evidence type="ECO:0000256" key="4">
    <source>
        <dbReference type="ARBA" id="ARBA00022679"/>
    </source>
</evidence>
<organism evidence="10 11">
    <name type="scientific">Pseudomonas capsici</name>
    <dbReference type="NCBI Taxonomy" id="2810614"/>
    <lineage>
        <taxon>Bacteria</taxon>
        <taxon>Pseudomonadati</taxon>
        <taxon>Pseudomonadota</taxon>
        <taxon>Gammaproteobacteria</taxon>
        <taxon>Pseudomonadales</taxon>
        <taxon>Pseudomonadaceae</taxon>
        <taxon>Pseudomonas</taxon>
    </lineage>
</organism>
<evidence type="ECO:0000256" key="3">
    <source>
        <dbReference type="ARBA" id="ARBA00022605"/>
    </source>
</evidence>
<dbReference type="InterPro" id="IPR000891">
    <property type="entry name" value="PYR_CT"/>
</dbReference>
<keyword evidence="4" id="KW-0808">Transferase</keyword>
<dbReference type="PROSITE" id="PS00816">
    <property type="entry name" value="AIPM_HOMOCIT_SYNTH_2"/>
    <property type="match status" value="1"/>
</dbReference>
<evidence type="ECO:0000313" key="11">
    <source>
        <dbReference type="Proteomes" id="UP001207294"/>
    </source>
</evidence>
<comment type="function">
    <text evidence="7">Catalyzes the condensation of the acetyl group of acetyl-CoA with 3-methyl-2-oxobutanoate (2-ketoisovalerate) to form 3-carboxy-3-hydroxy-4-methylpentanoate (2-isopropylmalate).</text>
</comment>
<dbReference type="PROSITE" id="PS50991">
    <property type="entry name" value="PYR_CT"/>
    <property type="match status" value="1"/>
</dbReference>
<dbReference type="InterPro" id="IPR013785">
    <property type="entry name" value="Aldolase_TIM"/>
</dbReference>
<comment type="caution">
    <text evidence="10">The sequence shown here is derived from an EMBL/GenBank/DDBJ whole genome shotgun (WGS) entry which is preliminary data.</text>
</comment>
<reference evidence="10 11" key="1">
    <citation type="submission" date="2022-10" db="EMBL/GenBank/DDBJ databases">
        <title>Characterization of Pseudomonas capsici strains from pepper and tomato in Georgia.</title>
        <authorList>
            <person name="Zhao M."/>
            <person name="Dutta B."/>
        </authorList>
    </citation>
    <scope>NUCLEOTIDE SEQUENCE [LARGE SCALE GENOMIC DNA]</scope>
    <source>
        <strain evidence="10 11">Pc20-5</strain>
    </source>
</reference>
<proteinExistence type="predicted"/>